<dbReference type="EMBL" id="CP001899">
    <property type="protein sequence ID" value="ADC64941.1"/>
    <property type="molecule type" value="Genomic_DNA"/>
</dbReference>
<dbReference type="PaxDb" id="589924-Ferp_0771"/>
<feature type="binding site" evidence="4">
    <location>
        <position position="60"/>
    </location>
    <ligand>
        <name>Zn(2+)</name>
        <dbReference type="ChEBI" id="CHEBI:29105"/>
    </ligand>
</feature>
<dbReference type="GeneID" id="8778277"/>
<dbReference type="Gene3D" id="2.30.40.10">
    <property type="entry name" value="Urease, subunit C, domain 1"/>
    <property type="match status" value="1"/>
</dbReference>
<dbReference type="CDD" id="cd01298">
    <property type="entry name" value="ATZ_TRZ_like"/>
    <property type="match status" value="1"/>
</dbReference>
<sequence length="424" mass="47817">MFDIAINDALCFINGEFLRASVGIKGEKIAYVGKENVKGDVEFNSPDLLCVPAFFNAHTHAAMITLRGLAEDMQLKDWLEKKIWKAERKLSEDDVYWGTKLAIVEMFKRGIACFSDLYIHMDKVAEAAIELGMRAVLCYGMADRGNEERGRKELEIGEKFIKEWNNAENLIKAVFGPHAPYTCTPEFLRKVRGKANELGVGIHIHVAETEWEREEIKKKYGRTPVRLLEDIGFLGEDVVIAHAIWLDDEEIEILRRRNVSVVHCPTSNLKLVAGIARVKEMSEAGINVALGTDGAASNNSYNMFFEMKLASLLQKIKYGRADAMRAVEILKMATENGYRAYGIKGGRLEEGHLADIALINYKAVSMIPHYSPENALVYSASGDEVEHLIVNGTIVMEDREVLTDDEEKIKRKVEKISEKFREVE</sequence>
<dbReference type="EC" id="3.5.4.31" evidence="4"/>
<dbReference type="eggNOG" id="arCOG00695">
    <property type="taxonomic scope" value="Archaea"/>
</dbReference>
<dbReference type="AlphaFoldDB" id="D3RWS8"/>
<organism evidence="6 7">
    <name type="scientific">Ferroglobus placidus (strain DSM 10642 / AEDII12DO)</name>
    <dbReference type="NCBI Taxonomy" id="589924"/>
    <lineage>
        <taxon>Archaea</taxon>
        <taxon>Methanobacteriati</taxon>
        <taxon>Methanobacteriota</taxon>
        <taxon>Archaeoglobi</taxon>
        <taxon>Archaeoglobales</taxon>
        <taxon>Archaeoglobaceae</taxon>
        <taxon>Ferroglobus</taxon>
    </lineage>
</organism>
<evidence type="ECO:0000313" key="7">
    <source>
        <dbReference type="Proteomes" id="UP000002613"/>
    </source>
</evidence>
<comment type="catalytic activity">
    <reaction evidence="4">
        <text>S-adenosyl-L-homocysteine + H2O + H(+) = S-inosyl-L-homocysteine + NH4(+)</text>
        <dbReference type="Rhea" id="RHEA:20716"/>
        <dbReference type="ChEBI" id="CHEBI:15377"/>
        <dbReference type="ChEBI" id="CHEBI:15378"/>
        <dbReference type="ChEBI" id="CHEBI:28938"/>
        <dbReference type="ChEBI" id="CHEBI:57856"/>
        <dbReference type="ChEBI" id="CHEBI:57985"/>
        <dbReference type="EC" id="3.5.4.28"/>
    </reaction>
</comment>
<feature type="domain" description="Amidohydrolase-related" evidence="5">
    <location>
        <begin position="51"/>
        <end position="395"/>
    </location>
</feature>
<dbReference type="HAMAP" id="MF_01281">
    <property type="entry name" value="MTA_SAH_deamin"/>
    <property type="match status" value="1"/>
</dbReference>
<feature type="binding site" evidence="4">
    <location>
        <position position="293"/>
    </location>
    <ligand>
        <name>Zn(2+)</name>
        <dbReference type="ChEBI" id="CHEBI:29105"/>
    </ligand>
</feature>
<protein>
    <recommendedName>
        <fullName evidence="4">5-methylthioadenosine/S-adenosylhomocysteine deaminase</fullName>
        <shortName evidence="4">MTA/SAH deaminase</shortName>
        <ecNumber evidence="4">3.5.4.28</ecNumber>
        <ecNumber evidence="4">3.5.4.31</ecNumber>
    </recommendedName>
</protein>
<keyword evidence="7" id="KW-1185">Reference proteome</keyword>
<comment type="caution">
    <text evidence="4">Lacks conserved residue(s) required for the propagation of feature annotation.</text>
</comment>
<dbReference type="InterPro" id="IPR032466">
    <property type="entry name" value="Metal_Hydrolase"/>
</dbReference>
<evidence type="ECO:0000259" key="5">
    <source>
        <dbReference type="Pfam" id="PF01979"/>
    </source>
</evidence>
<proteinExistence type="inferred from homology"/>
<dbReference type="InterPro" id="IPR006680">
    <property type="entry name" value="Amidohydro-rel"/>
</dbReference>
<feature type="binding site" evidence="4">
    <location>
        <position position="208"/>
    </location>
    <ligand>
        <name>substrate</name>
    </ligand>
</feature>
<feature type="binding site" evidence="4">
    <location>
        <position position="293"/>
    </location>
    <ligand>
        <name>substrate</name>
    </ligand>
</feature>
<reference evidence="6 7" key="2">
    <citation type="journal article" date="2011" name="Stand. Genomic Sci.">
        <title>Complete genome sequence of Ferroglobus placidus AEDII12DO.</title>
        <authorList>
            <person name="Anderson I."/>
            <person name="Risso C."/>
            <person name="Holmes D."/>
            <person name="Lucas S."/>
            <person name="Copeland A."/>
            <person name="Lapidus A."/>
            <person name="Cheng J.F."/>
            <person name="Bruce D."/>
            <person name="Goodwin L."/>
            <person name="Pitluck S."/>
            <person name="Saunders E."/>
            <person name="Brettin T."/>
            <person name="Detter J.C."/>
            <person name="Han C."/>
            <person name="Tapia R."/>
            <person name="Larimer F."/>
            <person name="Land M."/>
            <person name="Hauser L."/>
            <person name="Woyke T."/>
            <person name="Lovley D."/>
            <person name="Kyrpides N."/>
            <person name="Ivanova N."/>
        </authorList>
    </citation>
    <scope>NUCLEOTIDE SEQUENCE [LARGE SCALE GENOMIC DNA]</scope>
    <source>
        <strain evidence="7">DSM 10642 / AEDII12DO</strain>
    </source>
</reference>
<feature type="binding site" evidence="4">
    <location>
        <position position="58"/>
    </location>
    <ligand>
        <name>Zn(2+)</name>
        <dbReference type="ChEBI" id="CHEBI:29105"/>
    </ligand>
</feature>
<dbReference type="FunFam" id="3.20.20.140:FF:000014">
    <property type="entry name" value="5-methylthioadenosine/S-adenosylhomocysteine deaminase"/>
    <property type="match status" value="1"/>
</dbReference>
<feature type="binding site" evidence="4">
    <location>
        <position position="149"/>
    </location>
    <ligand>
        <name>substrate</name>
    </ligand>
</feature>
<name>D3RWS8_FERPA</name>
<evidence type="ECO:0000256" key="1">
    <source>
        <dbReference type="ARBA" id="ARBA00022723"/>
    </source>
</evidence>
<evidence type="ECO:0000256" key="4">
    <source>
        <dbReference type="HAMAP-Rule" id="MF_01281"/>
    </source>
</evidence>
<feature type="binding site" evidence="4">
    <location>
        <position position="87"/>
    </location>
    <ligand>
        <name>substrate</name>
    </ligand>
</feature>
<keyword evidence="1 4" id="KW-0479">Metal-binding</keyword>
<reference evidence="7" key="1">
    <citation type="submission" date="2010-02" db="EMBL/GenBank/DDBJ databases">
        <title>Complete sequence of Ferroglobus placidus DSM 10642.</title>
        <authorList>
            <consortium name="US DOE Joint Genome Institute"/>
            <person name="Lucas S."/>
            <person name="Copeland A."/>
            <person name="Lapidus A."/>
            <person name="Cheng J.-F."/>
            <person name="Bruce D."/>
            <person name="Goodwin L."/>
            <person name="Pitluck S."/>
            <person name="Saunders E."/>
            <person name="Brettin T."/>
            <person name="Detter J.C."/>
            <person name="Han C."/>
            <person name="Tapia R."/>
            <person name="Larimer F."/>
            <person name="Land M."/>
            <person name="Hauser L."/>
            <person name="Kyrpides N."/>
            <person name="Ivanova N."/>
            <person name="Holmes D."/>
            <person name="Lovley D."/>
            <person name="Kyrpides N."/>
            <person name="Anderson I.J."/>
            <person name="Woyke T."/>
        </authorList>
    </citation>
    <scope>NUCLEOTIDE SEQUENCE [LARGE SCALE GENOMIC DNA]</scope>
    <source>
        <strain evidence="7">DSM 10642 / AEDII12DO</strain>
    </source>
</reference>
<dbReference type="Pfam" id="PF01979">
    <property type="entry name" value="Amidohydro_1"/>
    <property type="match status" value="1"/>
</dbReference>
<dbReference type="RefSeq" id="WP_012965284.1">
    <property type="nucleotide sequence ID" value="NC_013849.1"/>
</dbReference>
<dbReference type="KEGG" id="fpl:Ferp_0771"/>
<evidence type="ECO:0000256" key="3">
    <source>
        <dbReference type="ARBA" id="ARBA00022833"/>
    </source>
</evidence>
<dbReference type="GO" id="GO:0050270">
    <property type="term" value="F:S-adenosylhomocysteine deaminase activity"/>
    <property type="evidence" value="ECO:0007669"/>
    <property type="project" value="UniProtKB-UniRule"/>
</dbReference>
<keyword evidence="3 4" id="KW-0862">Zinc</keyword>
<dbReference type="InterPro" id="IPR023512">
    <property type="entry name" value="Deaminase_MtaD/DadD"/>
</dbReference>
<dbReference type="InterPro" id="IPR011059">
    <property type="entry name" value="Metal-dep_hydrolase_composite"/>
</dbReference>
<keyword evidence="2 4" id="KW-0378">Hydrolase</keyword>
<comment type="function">
    <text evidence="4">Catalyzes the deamination of 5-methylthioadenosine and S-adenosyl-L-homocysteine into 5-methylthioinosine and S-inosyl-L-homocysteine, respectively. Is also able to deaminate adenosine.</text>
</comment>
<accession>D3RWS8</accession>
<dbReference type="PANTHER" id="PTHR43794">
    <property type="entry name" value="AMINOHYDROLASE SSNA-RELATED"/>
    <property type="match status" value="1"/>
</dbReference>
<comment type="catalytic activity">
    <reaction evidence="4">
        <text>S-methyl-5'-thioadenosine + H2O + H(+) = S-methyl-5'-thioinosine + NH4(+)</text>
        <dbReference type="Rhea" id="RHEA:25025"/>
        <dbReference type="ChEBI" id="CHEBI:15377"/>
        <dbReference type="ChEBI" id="CHEBI:15378"/>
        <dbReference type="ChEBI" id="CHEBI:17509"/>
        <dbReference type="ChEBI" id="CHEBI:28938"/>
        <dbReference type="ChEBI" id="CHEBI:48595"/>
        <dbReference type="EC" id="3.5.4.31"/>
    </reaction>
</comment>
<dbReference type="SUPFAM" id="SSF51556">
    <property type="entry name" value="Metallo-dependent hydrolases"/>
    <property type="match status" value="1"/>
</dbReference>
<dbReference type="Proteomes" id="UP000002613">
    <property type="component" value="Chromosome"/>
</dbReference>
<evidence type="ECO:0000256" key="2">
    <source>
        <dbReference type="ARBA" id="ARBA00022801"/>
    </source>
</evidence>
<feature type="binding site" evidence="4">
    <location>
        <position position="205"/>
    </location>
    <ligand>
        <name>Zn(2+)</name>
        <dbReference type="ChEBI" id="CHEBI:29105"/>
    </ligand>
</feature>
<dbReference type="HOGENOM" id="CLU_012358_2_1_2"/>
<comment type="cofactor">
    <cofactor evidence="4">
        <name>Zn(2+)</name>
        <dbReference type="ChEBI" id="CHEBI:29105"/>
    </cofactor>
    <text evidence="4">Binds 1 zinc ion per subunit.</text>
</comment>
<dbReference type="SUPFAM" id="SSF51338">
    <property type="entry name" value="Composite domain of metallo-dependent hydrolases"/>
    <property type="match status" value="1"/>
</dbReference>
<dbReference type="InterPro" id="IPR050287">
    <property type="entry name" value="MTA/SAH_deaminase"/>
</dbReference>
<dbReference type="PANTHER" id="PTHR43794:SF11">
    <property type="entry name" value="AMIDOHYDROLASE-RELATED DOMAIN-CONTAINING PROTEIN"/>
    <property type="match status" value="1"/>
</dbReference>
<dbReference type="Gene3D" id="3.20.20.140">
    <property type="entry name" value="Metal-dependent hydrolases"/>
    <property type="match status" value="1"/>
</dbReference>
<evidence type="ECO:0000313" key="6">
    <source>
        <dbReference type="EMBL" id="ADC64941.1"/>
    </source>
</evidence>
<dbReference type="OrthoDB" id="372084at2157"/>
<dbReference type="GO" id="GO:0046872">
    <property type="term" value="F:metal ion binding"/>
    <property type="evidence" value="ECO:0007669"/>
    <property type="project" value="UniProtKB-KW"/>
</dbReference>
<dbReference type="EC" id="3.5.4.28" evidence="4"/>
<dbReference type="GO" id="GO:0090614">
    <property type="term" value="F:5'-methylthioadenosine deaminase activity"/>
    <property type="evidence" value="ECO:0007669"/>
    <property type="project" value="UniProtKB-UniRule"/>
</dbReference>
<dbReference type="STRING" id="589924.Ferp_0771"/>
<feature type="binding site" evidence="4">
    <location>
        <position position="178"/>
    </location>
    <ligand>
        <name>substrate</name>
    </ligand>
</feature>
<gene>
    <name evidence="4" type="primary">mtaD</name>
    <name evidence="6" type="ordered locus">Ferp_0771</name>
</gene>
<comment type="similarity">
    <text evidence="4">Belongs to the metallo-dependent hydrolases superfamily. MTA/SAH deaminase family.</text>
</comment>